<protein>
    <submittedName>
        <fullName evidence="1">Uncharacterized protein</fullName>
    </submittedName>
</protein>
<dbReference type="RefSeq" id="WP_003771962.1">
    <property type="nucleotide sequence ID" value="NZ_CP007726.1"/>
</dbReference>
<evidence type="ECO:0000313" key="1">
    <source>
        <dbReference type="EMBL" id="EFE49643.1"/>
    </source>
</evidence>
<comment type="caution">
    <text evidence="1">The sequence shown here is derived from an EMBL/GenBank/DDBJ whole genome shotgun (WGS) entry which is preliminary data.</text>
</comment>
<reference evidence="1 2" key="1">
    <citation type="submission" date="2010-02" db="EMBL/GenBank/DDBJ databases">
        <authorList>
            <person name="Weinstock G."/>
            <person name="Sodergren E."/>
            <person name="Clifton S."/>
            <person name="Fulton L."/>
            <person name="Fulton B."/>
            <person name="Courtney L."/>
            <person name="Fronick C."/>
            <person name="Harrison M."/>
            <person name="Strong C."/>
            <person name="Farmer C."/>
            <person name="Delahaunty K."/>
            <person name="Markovic C."/>
            <person name="Hall O."/>
            <person name="Minx P."/>
            <person name="Tomlinson C."/>
            <person name="Mitreva M."/>
            <person name="Nelson J."/>
            <person name="Hou S."/>
            <person name="Wollam A."/>
            <person name="Pepin K.H."/>
            <person name="Johnson M."/>
            <person name="Bhonagiri V."/>
            <person name="Zhang X."/>
            <person name="Suruliraj S."/>
            <person name="Warren W."/>
            <person name="Chinwalla A."/>
            <person name="Mardis E.R."/>
            <person name="Wilson R.K."/>
        </authorList>
    </citation>
    <scope>NUCLEOTIDE SEQUENCE [LARGE SCALE GENOMIC DNA]</scope>
    <source>
        <strain evidence="1 2">ATCC 29315</strain>
    </source>
</reference>
<dbReference type="Proteomes" id="UP000005536">
    <property type="component" value="Unassembled WGS sequence"/>
</dbReference>
<sequence>MALGRRILAERPSENTFKSRNLLFRRPPAASGRLKTAAASAIIRPSLSLNCRRHE</sequence>
<organism evidence="1 2">
    <name type="scientific">Neisseria elongata subsp. glycolytica ATCC 29315</name>
    <dbReference type="NCBI Taxonomy" id="546263"/>
    <lineage>
        <taxon>Bacteria</taxon>
        <taxon>Pseudomonadati</taxon>
        <taxon>Pseudomonadota</taxon>
        <taxon>Betaproteobacteria</taxon>
        <taxon>Neisseriales</taxon>
        <taxon>Neisseriaceae</taxon>
        <taxon>Neisseria</taxon>
    </lineage>
</organism>
<name>D4DQP4_NEIEG</name>
<gene>
    <name evidence="1" type="ORF">NEIELOOT_01385</name>
</gene>
<accession>D4DQP4</accession>
<dbReference type="AlphaFoldDB" id="D4DQP4"/>
<dbReference type="EMBL" id="ADBF01000042">
    <property type="protein sequence ID" value="EFE49643.1"/>
    <property type="molecule type" value="Genomic_DNA"/>
</dbReference>
<evidence type="ECO:0000313" key="2">
    <source>
        <dbReference type="Proteomes" id="UP000005536"/>
    </source>
</evidence>
<proteinExistence type="predicted"/>